<dbReference type="OrthoDB" id="1111523at2"/>
<dbReference type="KEGG" id="pcm:AY601_1769"/>
<sequence length="359" mass="40852">MKQGMILFERLPIARIGVENTTERVVIANDYSCLGYMLEEYISYGVVKIVMPKSAAEVNFLDRMPLLLQKRIVVIDDQNEIENVNRILYHLRNDFRVTYDDQNEELKFLNGTPKALITAIKHVHSELKKLAFGFNHGVQVNLNLPLFKKKLQSLKKIAKDSNTRIVLSEIEGVLNQYVDLQVTGLQSPKQQTPHEMVALFDNLLNDKSYLEFSSQIADLILPENREGALVKLRQIGRFIKDKKYLSEGWDYVTKILKVFNIVELPESKVISSLFSDRNFPIIHDMTVARQNAINNWKVNANTSVPLAIDGLQIGDNITWLPPLPSLKVEADFNYLSLGTLKELKNALEVISLSGNSDEP</sequence>
<organism evidence="1 2">
    <name type="scientific">Pedobacter cryoconitis</name>
    <dbReference type="NCBI Taxonomy" id="188932"/>
    <lineage>
        <taxon>Bacteria</taxon>
        <taxon>Pseudomonadati</taxon>
        <taxon>Bacteroidota</taxon>
        <taxon>Sphingobacteriia</taxon>
        <taxon>Sphingobacteriales</taxon>
        <taxon>Sphingobacteriaceae</taxon>
        <taxon>Pedobacter</taxon>
    </lineage>
</organism>
<accession>A0A127VBB1</accession>
<dbReference type="Proteomes" id="UP000071561">
    <property type="component" value="Chromosome"/>
</dbReference>
<protein>
    <submittedName>
        <fullName evidence="1">Uncharacterized protein</fullName>
    </submittedName>
</protein>
<dbReference type="PATRIC" id="fig|188932.3.peg.1839"/>
<dbReference type="AlphaFoldDB" id="A0A127VBB1"/>
<gene>
    <name evidence="1" type="ORF">AY601_1769</name>
</gene>
<evidence type="ECO:0000313" key="2">
    <source>
        <dbReference type="Proteomes" id="UP000071561"/>
    </source>
</evidence>
<proteinExistence type="predicted"/>
<evidence type="ECO:0000313" key="1">
    <source>
        <dbReference type="EMBL" id="AMP98682.1"/>
    </source>
</evidence>
<keyword evidence="2" id="KW-1185">Reference proteome</keyword>
<dbReference type="EMBL" id="CP014504">
    <property type="protein sequence ID" value="AMP98682.1"/>
    <property type="molecule type" value="Genomic_DNA"/>
</dbReference>
<name>A0A127VBB1_9SPHI</name>
<reference evidence="1 2" key="1">
    <citation type="submission" date="2016-03" db="EMBL/GenBank/DDBJ databases">
        <title>Complete genome sequence of Pedobacter cryoconitis PAMC 27485.</title>
        <authorList>
            <person name="Lee J."/>
            <person name="Kim O.-S."/>
        </authorList>
    </citation>
    <scope>NUCLEOTIDE SEQUENCE [LARGE SCALE GENOMIC DNA]</scope>
    <source>
        <strain evidence="1 2">PAMC 27485</strain>
    </source>
</reference>
<dbReference type="RefSeq" id="WP_068399355.1">
    <property type="nucleotide sequence ID" value="NZ_CP014504.1"/>
</dbReference>